<reference evidence="1" key="2">
    <citation type="submission" date="2016-05" db="EMBL/GenBank/DDBJ databases">
        <title>Comparative analysis highlights variable genome content of wheat rusts and divergence of the mating loci.</title>
        <authorList>
            <person name="Cuomo C.A."/>
            <person name="Bakkeren G."/>
            <person name="Szabo L."/>
            <person name="Khalil H."/>
            <person name="Joly D."/>
            <person name="Goldberg J."/>
            <person name="Young S."/>
            <person name="Zeng Q."/>
            <person name="Fellers J."/>
        </authorList>
    </citation>
    <scope>NUCLEOTIDE SEQUENCE [LARGE SCALE GENOMIC DNA]</scope>
    <source>
        <strain evidence="1">1-1 BBBD Race 1</strain>
    </source>
</reference>
<dbReference type="Proteomes" id="UP000005240">
    <property type="component" value="Unassembled WGS sequence"/>
</dbReference>
<name>A0A180H532_PUCT1</name>
<reference evidence="2" key="4">
    <citation type="submission" date="2025-05" db="UniProtKB">
        <authorList>
            <consortium name="EnsemblFungi"/>
        </authorList>
    </citation>
    <scope>IDENTIFICATION</scope>
    <source>
        <strain evidence="2">isolate 1-1 / race 1 (BBBD)</strain>
    </source>
</reference>
<protein>
    <submittedName>
        <fullName evidence="1 2">Uncharacterized protein</fullName>
    </submittedName>
</protein>
<sequence length="296" mass="32158">MGFCEIPLGWHDATSPLLDPISLLLDANPLPVDKISISANAISVRGRDAISKWDHTRNFILRSPAMHGYPDGLASHPTHPAALLPPPKKSCGCPYIDLPVSQRVQSRRPPLATLCRPLRQLQQAPAPRTALVNWLENTHAPKDALNHPVSEDENHVPRAALMLAAKIPLISQAHVSWNQTWSPCSTPLSCSASEASEGSTRCPCMTAVFLAAPSPPSPPAIKPWTPNKAAHRLDAYLQRRARSWTWVWRLRTGHPDRRVHGGACLPLGDPSDGGMRAGCAAMPGQTSVRQSTHPQT</sequence>
<reference evidence="2 3" key="3">
    <citation type="journal article" date="2017" name="G3 (Bethesda)">
        <title>Comparative analysis highlights variable genome content of wheat rusts and divergence of the mating loci.</title>
        <authorList>
            <person name="Cuomo C.A."/>
            <person name="Bakkeren G."/>
            <person name="Khalil H.B."/>
            <person name="Panwar V."/>
            <person name="Joly D."/>
            <person name="Linning R."/>
            <person name="Sakthikumar S."/>
            <person name="Song X."/>
            <person name="Adiconis X."/>
            <person name="Fan L."/>
            <person name="Goldberg J.M."/>
            <person name="Levin J.Z."/>
            <person name="Young S."/>
            <person name="Zeng Q."/>
            <person name="Anikster Y."/>
            <person name="Bruce M."/>
            <person name="Wang M."/>
            <person name="Yin C."/>
            <person name="McCallum B."/>
            <person name="Szabo L.J."/>
            <person name="Hulbert S."/>
            <person name="Chen X."/>
            <person name="Fellers J.P."/>
        </authorList>
    </citation>
    <scope>NUCLEOTIDE SEQUENCE</scope>
    <source>
        <strain evidence="2">isolate 1-1 / race 1 (BBBD)</strain>
        <strain evidence="3">Isolate 1-1 / race 1 (BBBD)</strain>
    </source>
</reference>
<evidence type="ECO:0000313" key="2">
    <source>
        <dbReference type="EnsemblFungi" id="PTTG_25103-t43_1-p1"/>
    </source>
</evidence>
<dbReference type="EMBL" id="ADAS02000001">
    <property type="protein sequence ID" value="OAV99911.1"/>
    <property type="molecule type" value="Genomic_DNA"/>
</dbReference>
<dbReference type="VEuPathDB" id="FungiDB:PTTG_25103"/>
<evidence type="ECO:0000313" key="1">
    <source>
        <dbReference type="EMBL" id="OAV99911.1"/>
    </source>
</evidence>
<reference evidence="1" key="1">
    <citation type="submission" date="2009-11" db="EMBL/GenBank/DDBJ databases">
        <authorList>
            <consortium name="The Broad Institute Genome Sequencing Platform"/>
            <person name="Ward D."/>
            <person name="Feldgarden M."/>
            <person name="Earl A."/>
            <person name="Young S.K."/>
            <person name="Zeng Q."/>
            <person name="Koehrsen M."/>
            <person name="Alvarado L."/>
            <person name="Berlin A."/>
            <person name="Bochicchio J."/>
            <person name="Borenstein D."/>
            <person name="Chapman S.B."/>
            <person name="Chen Z."/>
            <person name="Engels R."/>
            <person name="Freedman E."/>
            <person name="Gellesch M."/>
            <person name="Goldberg J."/>
            <person name="Griggs A."/>
            <person name="Gujja S."/>
            <person name="Heilman E."/>
            <person name="Heiman D."/>
            <person name="Hepburn T."/>
            <person name="Howarth C."/>
            <person name="Jen D."/>
            <person name="Larson L."/>
            <person name="Lewis B."/>
            <person name="Mehta T."/>
            <person name="Park D."/>
            <person name="Pearson M."/>
            <person name="Roberts A."/>
            <person name="Saif S."/>
            <person name="Shea T."/>
            <person name="Shenoy N."/>
            <person name="Sisk P."/>
            <person name="Stolte C."/>
            <person name="Sykes S."/>
            <person name="Thomson T."/>
            <person name="Walk T."/>
            <person name="White J."/>
            <person name="Yandava C."/>
            <person name="Izard J."/>
            <person name="Baranova O.V."/>
            <person name="Blanton J.M."/>
            <person name="Tanner A.C."/>
            <person name="Dewhirst F.E."/>
            <person name="Haas B."/>
            <person name="Nusbaum C."/>
            <person name="Birren B."/>
        </authorList>
    </citation>
    <scope>NUCLEOTIDE SEQUENCE [LARGE SCALE GENOMIC DNA]</scope>
    <source>
        <strain evidence="1">1-1 BBBD Race 1</strain>
    </source>
</reference>
<dbReference type="EnsemblFungi" id="PTTG_25103-t43_1">
    <property type="protein sequence ID" value="PTTG_25103-t43_1-p1"/>
    <property type="gene ID" value="PTTG_25103"/>
</dbReference>
<gene>
    <name evidence="1" type="ORF">PTTG_25103</name>
</gene>
<keyword evidence="3" id="KW-1185">Reference proteome</keyword>
<evidence type="ECO:0000313" key="3">
    <source>
        <dbReference type="Proteomes" id="UP000005240"/>
    </source>
</evidence>
<proteinExistence type="predicted"/>
<accession>A0A180H532</accession>
<organism evidence="1">
    <name type="scientific">Puccinia triticina (isolate 1-1 / race 1 (BBBD))</name>
    <name type="common">Brown leaf rust fungus</name>
    <dbReference type="NCBI Taxonomy" id="630390"/>
    <lineage>
        <taxon>Eukaryota</taxon>
        <taxon>Fungi</taxon>
        <taxon>Dikarya</taxon>
        <taxon>Basidiomycota</taxon>
        <taxon>Pucciniomycotina</taxon>
        <taxon>Pucciniomycetes</taxon>
        <taxon>Pucciniales</taxon>
        <taxon>Pucciniaceae</taxon>
        <taxon>Puccinia</taxon>
    </lineage>
</organism>
<dbReference type="AlphaFoldDB" id="A0A180H532"/>